<evidence type="ECO:0000256" key="4">
    <source>
        <dbReference type="ARBA" id="ARBA00038440"/>
    </source>
</evidence>
<dbReference type="KEGG" id="rtu:PR017_04445"/>
<accession>A0AAF1K5R2</accession>
<dbReference type="PANTHER" id="PTHR43369">
    <property type="entry name" value="PHOSPHORIBOSYLGLYCINAMIDE FORMYLTRANSFERASE"/>
    <property type="match status" value="1"/>
</dbReference>
<evidence type="ECO:0000256" key="6">
    <source>
        <dbReference type="HAMAP-Rule" id="MF_01930"/>
    </source>
</evidence>
<evidence type="ECO:0000256" key="5">
    <source>
        <dbReference type="ARBA" id="ARBA00047664"/>
    </source>
</evidence>
<dbReference type="EC" id="2.1.2.2" evidence="6"/>
<dbReference type="GO" id="GO:0004644">
    <property type="term" value="F:phosphoribosylglycinamide formyltransferase activity"/>
    <property type="evidence" value="ECO:0007669"/>
    <property type="project" value="UniProtKB-UniRule"/>
</dbReference>
<dbReference type="NCBIfam" id="TIGR00639">
    <property type="entry name" value="PurN"/>
    <property type="match status" value="1"/>
</dbReference>
<comment type="similarity">
    <text evidence="4 6">Belongs to the GART family.</text>
</comment>
<comment type="pathway">
    <text evidence="1 6">Purine metabolism; IMP biosynthesis via de novo pathway; N(2)-formyl-N(1)-(5-phospho-D-ribosyl)glycinamide from N(1)-(5-phospho-D-ribosyl)glycinamide (10-formyl THF route): step 1/1.</text>
</comment>
<dbReference type="Gene3D" id="3.40.50.170">
    <property type="entry name" value="Formyl transferase, N-terminal domain"/>
    <property type="match status" value="1"/>
</dbReference>
<organism evidence="8 9">
    <name type="scientific">Rhizobium tumorigenes</name>
    <dbReference type="NCBI Taxonomy" id="2041385"/>
    <lineage>
        <taxon>Bacteria</taxon>
        <taxon>Pseudomonadati</taxon>
        <taxon>Pseudomonadota</taxon>
        <taxon>Alphaproteobacteria</taxon>
        <taxon>Hyphomicrobiales</taxon>
        <taxon>Rhizobiaceae</taxon>
        <taxon>Rhizobium/Agrobacterium group</taxon>
        <taxon>Rhizobium</taxon>
    </lineage>
</organism>
<reference evidence="8 9" key="1">
    <citation type="journal article" date="2018" name="Sci. Rep.">
        <title>Rhizobium tumorigenes sp. nov., a novel plant tumorigenic bacterium isolated from cane gall tumors on thornless blackberry.</title>
        <authorList>
            <person name="Kuzmanovi N."/>
            <person name="Smalla K."/>
            <person name="Gronow S."/>
            <person name="PuBawska J."/>
        </authorList>
    </citation>
    <scope>NUCLEOTIDE SEQUENCE [LARGE SCALE GENOMIC DNA]</scope>
    <source>
        <strain evidence="8 9">1078</strain>
    </source>
</reference>
<dbReference type="EMBL" id="CP117255">
    <property type="protein sequence ID" value="WFR96389.1"/>
    <property type="molecule type" value="Genomic_DNA"/>
</dbReference>
<evidence type="ECO:0000256" key="3">
    <source>
        <dbReference type="ARBA" id="ARBA00022755"/>
    </source>
</evidence>
<keyword evidence="3 6" id="KW-0658">Purine biosynthesis</keyword>
<dbReference type="HAMAP" id="MF_01930">
    <property type="entry name" value="PurN"/>
    <property type="match status" value="1"/>
</dbReference>
<gene>
    <name evidence="6 8" type="primary">purN</name>
    <name evidence="8" type="ORF">PR017_04445</name>
</gene>
<feature type="active site" description="Proton donor" evidence="6">
    <location>
        <position position="113"/>
    </location>
</feature>
<dbReference type="InterPro" id="IPR001555">
    <property type="entry name" value="GART_AS"/>
</dbReference>
<keyword evidence="9" id="KW-1185">Reference proteome</keyword>
<proteinExistence type="inferred from homology"/>
<dbReference type="InterPro" id="IPR004607">
    <property type="entry name" value="GART"/>
</dbReference>
<evidence type="ECO:0000313" key="8">
    <source>
        <dbReference type="EMBL" id="WFR96389.1"/>
    </source>
</evidence>
<feature type="site" description="Raises pKa of active site His" evidence="6">
    <location>
        <position position="149"/>
    </location>
</feature>
<feature type="binding site" evidence="6">
    <location>
        <begin position="16"/>
        <end position="18"/>
    </location>
    <ligand>
        <name>N(1)-(5-phospho-beta-D-ribosyl)glycinamide</name>
        <dbReference type="ChEBI" id="CHEBI:143788"/>
    </ligand>
</feature>
<dbReference type="PROSITE" id="PS00373">
    <property type="entry name" value="GART"/>
    <property type="match status" value="1"/>
</dbReference>
<dbReference type="AlphaFoldDB" id="A0AAF1K5R2"/>
<dbReference type="GO" id="GO:0005829">
    <property type="term" value="C:cytosol"/>
    <property type="evidence" value="ECO:0007669"/>
    <property type="project" value="TreeGrafter"/>
</dbReference>
<dbReference type="Proteomes" id="UP000249499">
    <property type="component" value="Chromosome"/>
</dbReference>
<dbReference type="GO" id="GO:0006189">
    <property type="term" value="P:'de novo' IMP biosynthetic process"/>
    <property type="evidence" value="ECO:0007669"/>
    <property type="project" value="UniProtKB-UniRule"/>
</dbReference>
<protein>
    <recommendedName>
        <fullName evidence="6">Phosphoribosylglycinamide formyltransferase</fullName>
        <ecNumber evidence="6">2.1.2.2</ecNumber>
    </recommendedName>
    <alternativeName>
        <fullName evidence="6">5'-phosphoribosylglycinamide transformylase</fullName>
    </alternativeName>
    <alternativeName>
        <fullName evidence="6">GAR transformylase</fullName>
        <shortName evidence="6">GART</shortName>
    </alternativeName>
</protein>
<keyword evidence="2 6" id="KW-0808">Transferase</keyword>
<feature type="binding site" evidence="6">
    <location>
        <begin position="94"/>
        <end position="97"/>
    </location>
    <ligand>
        <name>(6R)-10-formyltetrahydrofolate</name>
        <dbReference type="ChEBI" id="CHEBI:195366"/>
    </ligand>
</feature>
<evidence type="ECO:0000313" key="9">
    <source>
        <dbReference type="Proteomes" id="UP000249499"/>
    </source>
</evidence>
<feature type="binding site" evidence="6">
    <location>
        <position position="69"/>
    </location>
    <ligand>
        <name>(6R)-10-formyltetrahydrofolate</name>
        <dbReference type="ChEBI" id="CHEBI:195366"/>
    </ligand>
</feature>
<dbReference type="RefSeq" id="WP_111220478.1">
    <property type="nucleotide sequence ID" value="NZ_CP117255.1"/>
</dbReference>
<dbReference type="InterPro" id="IPR002376">
    <property type="entry name" value="Formyl_transf_N"/>
</dbReference>
<dbReference type="PANTHER" id="PTHR43369:SF2">
    <property type="entry name" value="PHOSPHORIBOSYLGLYCINAMIDE FORMYLTRANSFERASE"/>
    <property type="match status" value="1"/>
</dbReference>
<comment type="function">
    <text evidence="6">Catalyzes the transfer of a formyl group from 10-formyltetrahydrofolate to 5-phospho-ribosyl-glycinamide (GAR), producing 5-phospho-ribosyl-N-formylglycinamide (FGAR) and tetrahydrofolate.</text>
</comment>
<evidence type="ECO:0000259" key="7">
    <source>
        <dbReference type="Pfam" id="PF00551"/>
    </source>
</evidence>
<evidence type="ECO:0000256" key="2">
    <source>
        <dbReference type="ARBA" id="ARBA00022679"/>
    </source>
</evidence>
<reference evidence="9" key="2">
    <citation type="journal article" date="2023" name="MicrobiologyOpen">
        <title>Genomics of the tumorigenes clade of the family Rhizobiaceae and description of Rhizobium rhododendri sp. nov.</title>
        <authorList>
            <person name="Kuzmanovic N."/>
            <person name="diCenzo G.C."/>
            <person name="Bunk B."/>
            <person name="Sproeer C."/>
            <person name="Fruehling A."/>
            <person name="Neumann-Schaal M."/>
            <person name="Overmann J."/>
            <person name="Smalla K."/>
        </authorList>
    </citation>
    <scope>NUCLEOTIDE SEQUENCE [LARGE SCALE GENOMIC DNA]</scope>
    <source>
        <strain evidence="9">1078</strain>
    </source>
</reference>
<sequence length="229" mass="24561">MSEMRKRAVIFISGTGSNMMSLIKAAQAPDYAAEIVGVISDRAEAAGLAKAQAEGIPAFAIPRVDFKSKEAHEAAILERLDELQPDIICLAGYMRLLTGDFIKRYKGRIINIHPSLLPLFPGLNTHQRALDAGMKIVGCTVHFVTEGMDEGPVIGQGSVAVLVDDNAQTLAARVLTIEHQLYPLALRLIAEGKVRMEKGVTVTTNEAGGTLIPPALKKLIALLVDPDKA</sequence>
<name>A0AAF1K5R2_9HYPH</name>
<feature type="domain" description="Formyl transferase N-terminal" evidence="7">
    <location>
        <begin position="6"/>
        <end position="186"/>
    </location>
</feature>
<dbReference type="SUPFAM" id="SSF53328">
    <property type="entry name" value="Formyltransferase"/>
    <property type="match status" value="1"/>
</dbReference>
<evidence type="ECO:0000256" key="1">
    <source>
        <dbReference type="ARBA" id="ARBA00005054"/>
    </source>
</evidence>
<dbReference type="InterPro" id="IPR036477">
    <property type="entry name" value="Formyl_transf_N_sf"/>
</dbReference>
<feature type="binding site" evidence="6">
    <location>
        <position position="111"/>
    </location>
    <ligand>
        <name>(6R)-10-formyltetrahydrofolate</name>
        <dbReference type="ChEBI" id="CHEBI:195366"/>
    </ligand>
</feature>
<dbReference type="CDD" id="cd08645">
    <property type="entry name" value="FMT_core_GART"/>
    <property type="match status" value="1"/>
</dbReference>
<dbReference type="Pfam" id="PF00551">
    <property type="entry name" value="Formyl_trans_N"/>
    <property type="match status" value="1"/>
</dbReference>
<comment type="catalytic activity">
    <reaction evidence="5 6">
        <text>N(1)-(5-phospho-beta-D-ribosyl)glycinamide + (6R)-10-formyltetrahydrofolate = N(2)-formyl-N(1)-(5-phospho-beta-D-ribosyl)glycinamide + (6S)-5,6,7,8-tetrahydrofolate + H(+)</text>
        <dbReference type="Rhea" id="RHEA:15053"/>
        <dbReference type="ChEBI" id="CHEBI:15378"/>
        <dbReference type="ChEBI" id="CHEBI:57453"/>
        <dbReference type="ChEBI" id="CHEBI:143788"/>
        <dbReference type="ChEBI" id="CHEBI:147286"/>
        <dbReference type="ChEBI" id="CHEBI:195366"/>
        <dbReference type="EC" id="2.1.2.2"/>
    </reaction>
</comment>